<gene>
    <name evidence="3" type="primary">pseG</name>
    <name evidence="3" type="ORF">CXK94_19755</name>
</gene>
<keyword evidence="3" id="KW-0378">Hydrolase</keyword>
<dbReference type="GO" id="GO:0016757">
    <property type="term" value="F:glycosyltransferase activity"/>
    <property type="evidence" value="ECO:0007669"/>
    <property type="project" value="TreeGrafter"/>
</dbReference>
<dbReference type="PANTHER" id="PTHR21015">
    <property type="entry name" value="UDP-N-ACETYLGLUCOSAMINE--N-ACETYLMURAMYL-(PENTAPEPTIDE) PYROPHOSPHORYL-UNDECAPRENOL N-ACETYLGLUCOSAMINE TRANSFERASE 1"/>
    <property type="match status" value="1"/>
</dbReference>
<dbReference type="GO" id="GO:0016787">
    <property type="term" value="F:hydrolase activity"/>
    <property type="evidence" value="ECO:0007669"/>
    <property type="project" value="UniProtKB-KW"/>
</dbReference>
<organism evidence="3 4">
    <name type="scientific">Stutzerimonas stutzeri</name>
    <name type="common">Pseudomonas stutzeri</name>
    <dbReference type="NCBI Taxonomy" id="316"/>
    <lineage>
        <taxon>Bacteria</taxon>
        <taxon>Pseudomonadati</taxon>
        <taxon>Pseudomonadota</taxon>
        <taxon>Gammaproteobacteria</taxon>
        <taxon>Pseudomonadales</taxon>
        <taxon>Pseudomonadaceae</taxon>
        <taxon>Stutzerimonas</taxon>
    </lineage>
</organism>
<dbReference type="Proteomes" id="UP000236023">
    <property type="component" value="Unassembled WGS sequence"/>
</dbReference>
<evidence type="ECO:0000313" key="3">
    <source>
        <dbReference type="EMBL" id="PNG05743.1"/>
    </source>
</evidence>
<sequence>MIKAAFRADASLQMGTGHVMRCLTLADALAAHGADCQFLCREHHGNLIEFIRNKGYIVHALPACAEPGTADLPTIRAASGEKATAHGHWLGTTQAEDVEACAPILAELQPDWLIVDHYALDARWELALRPCCHKLMVIDDLADRPHYCDLLLDQTFGRTVKDYRAWLPNDCQVLCGSQYALLRPEFAALRSYSLQRRAEPRVRQLLISMGGVDKDNATGKVLEALRISSLPTGCQITVVMGAGAPWLSEVTSQAQSMPWKTRVLVGVSDMARLMADSDLAIGAAGATSWERCCLGLPTGMLVLAENQRYAAWLLNRARAVRLLHLDTQLTSELADFIREATNSNEYLKSIGESASAITDGRGCQRVASWLISARIE</sequence>
<evidence type="ECO:0000256" key="1">
    <source>
        <dbReference type="PIRSR" id="PIRSR620023-1"/>
    </source>
</evidence>
<dbReference type="AlphaFoldDB" id="A0A2N8STG0"/>
<dbReference type="Gene3D" id="3.40.50.2000">
    <property type="entry name" value="Glycogen Phosphorylase B"/>
    <property type="match status" value="1"/>
</dbReference>
<dbReference type="NCBIfam" id="TIGR03590">
    <property type="entry name" value="PseG"/>
    <property type="match status" value="1"/>
</dbReference>
<dbReference type="EMBL" id="POUT01000015">
    <property type="protein sequence ID" value="PNG05743.1"/>
    <property type="molecule type" value="Genomic_DNA"/>
</dbReference>
<dbReference type="SUPFAM" id="SSF53756">
    <property type="entry name" value="UDP-Glycosyltransferase/glycogen phosphorylase"/>
    <property type="match status" value="1"/>
</dbReference>
<accession>A0A2N8STG0</accession>
<dbReference type="InterPro" id="IPR020023">
    <property type="entry name" value="PseG"/>
</dbReference>
<feature type="binding site" evidence="2">
    <location>
        <position position="183"/>
    </location>
    <ligand>
        <name>substrate</name>
    </ligand>
</feature>
<evidence type="ECO:0000256" key="2">
    <source>
        <dbReference type="PIRSR" id="PIRSR620023-2"/>
    </source>
</evidence>
<protein>
    <submittedName>
        <fullName evidence="3">UDP-2,4-diacetamido-2,4, 6-trideoxy-beta-L-altropyranose hydrolase</fullName>
    </submittedName>
</protein>
<reference evidence="3 4" key="1">
    <citation type="submission" date="2018-01" db="EMBL/GenBank/DDBJ databases">
        <title>Denitrification phenotypes of diverse strains of Pseudomonas stutzeri.</title>
        <authorList>
            <person name="Milligan D.A."/>
            <person name="Bergaust L."/>
            <person name="Bakken L.R."/>
            <person name="Frostegard A."/>
        </authorList>
    </citation>
    <scope>NUCLEOTIDE SEQUENCE [LARGE SCALE GENOMIC DNA]</scope>
    <source>
        <strain evidence="3 4">24a75</strain>
    </source>
</reference>
<dbReference type="PANTHER" id="PTHR21015:SF22">
    <property type="entry name" value="GLYCOSYLTRANSFERASE"/>
    <property type="match status" value="1"/>
</dbReference>
<dbReference type="Gene3D" id="3.40.50.11190">
    <property type="match status" value="1"/>
</dbReference>
<name>A0A2N8STG0_STUST</name>
<feature type="binding site" evidence="2">
    <location>
        <position position="290"/>
    </location>
    <ligand>
        <name>substrate</name>
    </ligand>
</feature>
<proteinExistence type="predicted"/>
<feature type="active site" description="Proton acceptor" evidence="1">
    <location>
        <position position="18"/>
    </location>
</feature>
<comment type="caution">
    <text evidence="3">The sequence shown here is derived from an EMBL/GenBank/DDBJ whole genome shotgun (WGS) entry which is preliminary data.</text>
</comment>
<evidence type="ECO:0000313" key="4">
    <source>
        <dbReference type="Proteomes" id="UP000236023"/>
    </source>
</evidence>